<keyword evidence="2" id="KW-1133">Transmembrane helix</keyword>
<dbReference type="KEGG" id="dfa:DFA_06944"/>
<dbReference type="GeneID" id="14872235"/>
<dbReference type="OMA" id="GINICEA"/>
<dbReference type="PANTHER" id="PTHR38079">
    <property type="entry name" value="TRANSMEMBRANE PROTEIN"/>
    <property type="match status" value="1"/>
</dbReference>
<gene>
    <name evidence="3" type="ORF">DFA_06944</name>
</gene>
<reference evidence="4" key="1">
    <citation type="journal article" date="2011" name="Genome Res.">
        <title>Phylogeny-wide analysis of social amoeba genomes highlights ancient origins for complex intercellular communication.</title>
        <authorList>
            <person name="Heidel A.J."/>
            <person name="Lawal H.M."/>
            <person name="Felder M."/>
            <person name="Schilde C."/>
            <person name="Helps N.R."/>
            <person name="Tunggal B."/>
            <person name="Rivero F."/>
            <person name="John U."/>
            <person name="Schleicher M."/>
            <person name="Eichinger L."/>
            <person name="Platzer M."/>
            <person name="Noegel A.A."/>
            <person name="Schaap P."/>
            <person name="Gloeckner G."/>
        </authorList>
    </citation>
    <scope>NUCLEOTIDE SEQUENCE [LARGE SCALE GENOMIC DNA]</scope>
    <source>
        <strain evidence="4">SH3</strain>
    </source>
</reference>
<protein>
    <recommendedName>
        <fullName evidence="5">Transmembrane protein</fullName>
    </recommendedName>
</protein>
<evidence type="ECO:0008006" key="5">
    <source>
        <dbReference type="Google" id="ProtNLM"/>
    </source>
</evidence>
<dbReference type="RefSeq" id="XP_004358188.1">
    <property type="nucleotide sequence ID" value="XM_004358131.1"/>
</dbReference>
<feature type="transmembrane region" description="Helical" evidence="2">
    <location>
        <begin position="7"/>
        <end position="28"/>
    </location>
</feature>
<feature type="transmembrane region" description="Helical" evidence="2">
    <location>
        <begin position="109"/>
        <end position="128"/>
    </location>
</feature>
<feature type="transmembrane region" description="Helical" evidence="2">
    <location>
        <begin position="84"/>
        <end position="102"/>
    </location>
</feature>
<evidence type="ECO:0000256" key="1">
    <source>
        <dbReference type="SAM" id="MobiDB-lite"/>
    </source>
</evidence>
<keyword evidence="2" id="KW-0812">Transmembrane</keyword>
<dbReference type="EMBL" id="GL883013">
    <property type="protein sequence ID" value="EGG19842.1"/>
    <property type="molecule type" value="Genomic_DNA"/>
</dbReference>
<name>F4PX39_CACFS</name>
<evidence type="ECO:0000313" key="4">
    <source>
        <dbReference type="Proteomes" id="UP000007797"/>
    </source>
</evidence>
<organism evidence="3 4">
    <name type="scientific">Cavenderia fasciculata</name>
    <name type="common">Slime mold</name>
    <name type="synonym">Dictyostelium fasciculatum</name>
    <dbReference type="NCBI Taxonomy" id="261658"/>
    <lineage>
        <taxon>Eukaryota</taxon>
        <taxon>Amoebozoa</taxon>
        <taxon>Evosea</taxon>
        <taxon>Eumycetozoa</taxon>
        <taxon>Dictyostelia</taxon>
        <taxon>Acytosteliales</taxon>
        <taxon>Cavenderiaceae</taxon>
        <taxon>Cavenderia</taxon>
    </lineage>
</organism>
<feature type="compositionally biased region" description="Polar residues" evidence="1">
    <location>
        <begin position="230"/>
        <end position="243"/>
    </location>
</feature>
<keyword evidence="4" id="KW-1185">Reference proteome</keyword>
<dbReference type="Proteomes" id="UP000007797">
    <property type="component" value="Unassembled WGS sequence"/>
</dbReference>
<dbReference type="AlphaFoldDB" id="F4PX39"/>
<evidence type="ECO:0000256" key="2">
    <source>
        <dbReference type="SAM" id="Phobius"/>
    </source>
</evidence>
<feature type="transmembrane region" description="Helical" evidence="2">
    <location>
        <begin position="161"/>
        <end position="183"/>
    </location>
</feature>
<sequence>MAVSHKILFTTLLLLIVAATVTVMLFSFTQVTDKETTGNGSSESYGNKFCESKIAYNPSKFSFKNDTNHVITCKWDTKNSTVRILLGLAVVVISIITYIFLMKGRKIKSIISSIIIFVLSCLTIYSVYLDATAVKTSRAWCLDDGPGMATGQGLVCLYNNYILVIGLNIVAIILMIAAPIIVIKNRHNIEGHHHHHHHHDSEEQETTPLVNDQSSQQSSSKGFQQQQSSYPYNDFSSSNATPASPQPPAVSLNPFL</sequence>
<evidence type="ECO:0000313" key="3">
    <source>
        <dbReference type="EMBL" id="EGG19842.1"/>
    </source>
</evidence>
<proteinExistence type="predicted"/>
<dbReference type="PANTHER" id="PTHR38079:SF1">
    <property type="entry name" value="TRANSMEMBRANE PROTEIN"/>
    <property type="match status" value="1"/>
</dbReference>
<feature type="region of interest" description="Disordered" evidence="1">
    <location>
        <begin position="191"/>
        <end position="256"/>
    </location>
</feature>
<keyword evidence="2" id="KW-0472">Membrane</keyword>
<accession>F4PX39</accession>
<feature type="compositionally biased region" description="Low complexity" evidence="1">
    <location>
        <begin position="213"/>
        <end position="229"/>
    </location>
</feature>